<keyword evidence="1" id="KW-1133">Transmembrane helix</keyword>
<dbReference type="PANTHER" id="PTHR10704">
    <property type="entry name" value="CARBOHYDRATE SULFOTRANSFERASE"/>
    <property type="match status" value="1"/>
</dbReference>
<dbReference type="InterPro" id="IPR027417">
    <property type="entry name" value="P-loop_NTPase"/>
</dbReference>
<evidence type="ECO:0008006" key="4">
    <source>
        <dbReference type="Google" id="ProtNLM"/>
    </source>
</evidence>
<organism evidence="2 3">
    <name type="scientific">Elysia crispata</name>
    <name type="common">lettuce slug</name>
    <dbReference type="NCBI Taxonomy" id="231223"/>
    <lineage>
        <taxon>Eukaryota</taxon>
        <taxon>Metazoa</taxon>
        <taxon>Spiralia</taxon>
        <taxon>Lophotrochozoa</taxon>
        <taxon>Mollusca</taxon>
        <taxon>Gastropoda</taxon>
        <taxon>Heterobranchia</taxon>
        <taxon>Euthyneura</taxon>
        <taxon>Panpulmonata</taxon>
        <taxon>Sacoglossa</taxon>
        <taxon>Placobranchoidea</taxon>
        <taxon>Plakobranchidae</taxon>
        <taxon>Elysia</taxon>
    </lineage>
</organism>
<gene>
    <name evidence="2" type="ORF">RRG08_053857</name>
</gene>
<dbReference type="EMBL" id="JAWDGP010005875">
    <property type="protein sequence ID" value="KAK3750487.1"/>
    <property type="molecule type" value="Genomic_DNA"/>
</dbReference>
<dbReference type="SUPFAM" id="SSF52540">
    <property type="entry name" value="P-loop containing nucleoside triphosphate hydrolases"/>
    <property type="match status" value="1"/>
</dbReference>
<dbReference type="GO" id="GO:0001517">
    <property type="term" value="F:N-acetylglucosamine 6-O-sulfotransferase activity"/>
    <property type="evidence" value="ECO:0007669"/>
    <property type="project" value="TreeGrafter"/>
</dbReference>
<evidence type="ECO:0000313" key="3">
    <source>
        <dbReference type="Proteomes" id="UP001283361"/>
    </source>
</evidence>
<keyword evidence="3" id="KW-1185">Reference proteome</keyword>
<dbReference type="PANTHER" id="PTHR10704:SF44">
    <property type="entry name" value="LD35051P-RELATED"/>
    <property type="match status" value="1"/>
</dbReference>
<name>A0AAE1D0Z1_9GAST</name>
<dbReference type="Pfam" id="PF13469">
    <property type="entry name" value="Sulfotransfer_3"/>
    <property type="match status" value="1"/>
</dbReference>
<dbReference type="InterPro" id="IPR051135">
    <property type="entry name" value="Gal/GlcNAc/GalNAc_ST"/>
</dbReference>
<keyword evidence="1" id="KW-0812">Transmembrane</keyword>
<protein>
    <recommendedName>
        <fullName evidence="4">Sulfotransferase</fullName>
    </recommendedName>
</protein>
<dbReference type="Proteomes" id="UP001283361">
    <property type="component" value="Unassembled WGS sequence"/>
</dbReference>
<dbReference type="Gene3D" id="3.40.50.300">
    <property type="entry name" value="P-loop containing nucleotide triphosphate hydrolases"/>
    <property type="match status" value="1"/>
</dbReference>
<sequence length="412" mass="47590">MNLSFKKYWCSLVIISVFPVLVTVMLLLNTTDQTQTLLVTFGRSGSSFTSDVIAQNKEVFYTFEPLSFLAREKEVLRVPEHFQTIDLEDFSRRVIESYLLCTFDFDTFTSLDNIHLRLSNSTKDLYECFQAEKIGMDHLECYFKFLQECKSRRMTFAKTIRFPVKWAQDLMMRHPKLKLIYLVRDPRATLNSQAKVFKEFTFPSNVTSVSANHCRQLGQDLKQLAHLRDTFPGRVKVFRYENGARDPTGFAAEIYDYLALPITEELTDFVTYLTSPFPHNATDPKCKNNTEFTTNTTNKTDRIKQDTDLDLDMKKQDTSLKSNEATQSVNGKTDMTELKYKGQCPFSTHRDDPVKAMEHWRHEIGFEVARVIDSHCGHLYQQLGYRAASTKEDLENTADISLVDVPQVEGII</sequence>
<dbReference type="GO" id="GO:0006044">
    <property type="term" value="P:N-acetylglucosamine metabolic process"/>
    <property type="evidence" value="ECO:0007669"/>
    <property type="project" value="TreeGrafter"/>
</dbReference>
<keyword evidence="1" id="KW-0472">Membrane</keyword>
<evidence type="ECO:0000313" key="2">
    <source>
        <dbReference type="EMBL" id="KAK3750487.1"/>
    </source>
</evidence>
<accession>A0AAE1D0Z1</accession>
<feature type="transmembrane region" description="Helical" evidence="1">
    <location>
        <begin position="7"/>
        <end position="28"/>
    </location>
</feature>
<dbReference type="AlphaFoldDB" id="A0AAE1D0Z1"/>
<dbReference type="GO" id="GO:0006790">
    <property type="term" value="P:sulfur compound metabolic process"/>
    <property type="evidence" value="ECO:0007669"/>
    <property type="project" value="TreeGrafter"/>
</dbReference>
<reference evidence="2" key="1">
    <citation type="journal article" date="2023" name="G3 (Bethesda)">
        <title>A reference genome for the long-term kleptoplast-retaining sea slug Elysia crispata morphotype clarki.</title>
        <authorList>
            <person name="Eastman K.E."/>
            <person name="Pendleton A.L."/>
            <person name="Shaikh M.A."/>
            <person name="Suttiyut T."/>
            <person name="Ogas R."/>
            <person name="Tomko P."/>
            <person name="Gavelis G."/>
            <person name="Widhalm J.R."/>
            <person name="Wisecaver J.H."/>
        </authorList>
    </citation>
    <scope>NUCLEOTIDE SEQUENCE</scope>
    <source>
        <strain evidence="2">ECLA1</strain>
    </source>
</reference>
<proteinExistence type="predicted"/>
<comment type="caution">
    <text evidence="2">The sequence shown here is derived from an EMBL/GenBank/DDBJ whole genome shotgun (WGS) entry which is preliminary data.</text>
</comment>
<evidence type="ECO:0000256" key="1">
    <source>
        <dbReference type="SAM" id="Phobius"/>
    </source>
</evidence>